<keyword evidence="6" id="KW-1185">Reference proteome</keyword>
<keyword evidence="3" id="KW-0288">FMN</keyword>
<evidence type="ECO:0000313" key="6">
    <source>
        <dbReference type="Proteomes" id="UP001163726"/>
    </source>
</evidence>
<dbReference type="PANTHER" id="PTHR19384">
    <property type="entry name" value="NITRIC OXIDE SYNTHASE-RELATED"/>
    <property type="match status" value="1"/>
</dbReference>
<dbReference type="PROSITE" id="PS50902">
    <property type="entry name" value="FLAVODOXIN_LIKE"/>
    <property type="match status" value="1"/>
</dbReference>
<gene>
    <name evidence="5" type="ORF">OLW01_07805</name>
</gene>
<comment type="cofactor">
    <cofactor evidence="1">
        <name>FMN</name>
        <dbReference type="ChEBI" id="CHEBI:58210"/>
    </cofactor>
</comment>
<evidence type="ECO:0000259" key="4">
    <source>
        <dbReference type="PROSITE" id="PS50902"/>
    </source>
</evidence>
<protein>
    <submittedName>
        <fullName evidence="5">Flavodoxin</fullName>
    </submittedName>
</protein>
<feature type="domain" description="Flavodoxin-like" evidence="4">
    <location>
        <begin position="4"/>
        <end position="146"/>
    </location>
</feature>
<dbReference type="EMBL" id="CP109965">
    <property type="protein sequence ID" value="WAJ69101.1"/>
    <property type="molecule type" value="Genomic_DNA"/>
</dbReference>
<reference evidence="5" key="1">
    <citation type="submission" date="2022-10" db="EMBL/GenBank/DDBJ databases">
        <title>Catenovulum adriacola sp. nov. isolated in the Harbour of Susak.</title>
        <authorList>
            <person name="Schoch T."/>
            <person name="Reich S.J."/>
            <person name="Stoeferle S."/>
            <person name="Flaiz M."/>
            <person name="Kazda M."/>
            <person name="Riedel C.U."/>
            <person name="Duerre P."/>
        </authorList>
    </citation>
    <scope>NUCLEOTIDE SEQUENCE</scope>
    <source>
        <strain evidence="5">TS8</strain>
    </source>
</reference>
<keyword evidence="2" id="KW-0285">Flavoprotein</keyword>
<name>A0ABY7ALA6_9ALTE</name>
<dbReference type="InterPro" id="IPR029039">
    <property type="entry name" value="Flavoprotein-like_sf"/>
</dbReference>
<organism evidence="5 6">
    <name type="scientific">Catenovulum adriaticum</name>
    <dbReference type="NCBI Taxonomy" id="2984846"/>
    <lineage>
        <taxon>Bacteria</taxon>
        <taxon>Pseudomonadati</taxon>
        <taxon>Pseudomonadota</taxon>
        <taxon>Gammaproteobacteria</taxon>
        <taxon>Alteromonadales</taxon>
        <taxon>Alteromonadaceae</taxon>
        <taxon>Catenovulum</taxon>
    </lineage>
</organism>
<proteinExistence type="predicted"/>
<dbReference type="Gene3D" id="3.40.50.360">
    <property type="match status" value="1"/>
</dbReference>
<sequence>MSQVAILVGSVYGGAEDVADETSKLLSEQGHQVNIFTDSSLDDVLIANPETLLVITSTTGQGDVPANLEPLYFEIKDKTPDLRGKQYAVIAMGDSSYGETFCQAGKQFDEVLTESMAVQTLPLLEIDACETMDAFGAAQAWLGQLQAKL</sequence>
<dbReference type="SUPFAM" id="SSF52218">
    <property type="entry name" value="Flavoproteins"/>
    <property type="match status" value="1"/>
</dbReference>
<accession>A0ABY7ALA6</accession>
<dbReference type="Pfam" id="PF00258">
    <property type="entry name" value="Flavodoxin_1"/>
    <property type="match status" value="1"/>
</dbReference>
<dbReference type="RefSeq" id="WP_268073271.1">
    <property type="nucleotide sequence ID" value="NZ_CP109965.1"/>
</dbReference>
<evidence type="ECO:0000256" key="2">
    <source>
        <dbReference type="ARBA" id="ARBA00022630"/>
    </source>
</evidence>
<dbReference type="NCBIfam" id="NF005989">
    <property type="entry name" value="PRK08105.1"/>
    <property type="match status" value="1"/>
</dbReference>
<dbReference type="Proteomes" id="UP001163726">
    <property type="component" value="Chromosome"/>
</dbReference>
<dbReference type="PANTHER" id="PTHR19384:SF128">
    <property type="entry name" value="NADPH OXIDOREDUCTASE A"/>
    <property type="match status" value="1"/>
</dbReference>
<dbReference type="InterPro" id="IPR008254">
    <property type="entry name" value="Flavodoxin/NO_synth"/>
</dbReference>
<evidence type="ECO:0000256" key="1">
    <source>
        <dbReference type="ARBA" id="ARBA00001917"/>
    </source>
</evidence>
<evidence type="ECO:0000256" key="3">
    <source>
        <dbReference type="ARBA" id="ARBA00022643"/>
    </source>
</evidence>
<evidence type="ECO:0000313" key="5">
    <source>
        <dbReference type="EMBL" id="WAJ69101.1"/>
    </source>
</evidence>